<name>X0WB04_9ZZZZ</name>
<dbReference type="AlphaFoldDB" id="X0WB04"/>
<gene>
    <name evidence="1" type="ORF">S01H1_48531</name>
</gene>
<proteinExistence type="predicted"/>
<organism evidence="1">
    <name type="scientific">marine sediment metagenome</name>
    <dbReference type="NCBI Taxonomy" id="412755"/>
    <lineage>
        <taxon>unclassified sequences</taxon>
        <taxon>metagenomes</taxon>
        <taxon>ecological metagenomes</taxon>
    </lineage>
</organism>
<protein>
    <submittedName>
        <fullName evidence="1">Uncharacterized protein</fullName>
    </submittedName>
</protein>
<evidence type="ECO:0000313" key="1">
    <source>
        <dbReference type="EMBL" id="GAG28104.1"/>
    </source>
</evidence>
<comment type="caution">
    <text evidence="1">The sequence shown here is derived from an EMBL/GenBank/DDBJ whole genome shotgun (WGS) entry which is preliminary data.</text>
</comment>
<sequence length="51" mass="4784">MKGSDVAARVIVGLLTAGGLVLGAGGLGGSTPAPEDDAILAVGVDLPPTGR</sequence>
<accession>X0WB04</accession>
<reference evidence="1" key="1">
    <citation type="journal article" date="2014" name="Front. Microbiol.">
        <title>High frequency of phylogenetically diverse reductive dehalogenase-homologous genes in deep subseafloor sedimentary metagenomes.</title>
        <authorList>
            <person name="Kawai M."/>
            <person name="Futagami T."/>
            <person name="Toyoda A."/>
            <person name="Takaki Y."/>
            <person name="Nishi S."/>
            <person name="Hori S."/>
            <person name="Arai W."/>
            <person name="Tsubouchi T."/>
            <person name="Morono Y."/>
            <person name="Uchiyama I."/>
            <person name="Ito T."/>
            <person name="Fujiyama A."/>
            <person name="Inagaki F."/>
            <person name="Takami H."/>
        </authorList>
    </citation>
    <scope>NUCLEOTIDE SEQUENCE</scope>
    <source>
        <strain evidence="1">Expedition CK06-06</strain>
    </source>
</reference>
<feature type="non-terminal residue" evidence="1">
    <location>
        <position position="51"/>
    </location>
</feature>
<dbReference type="EMBL" id="BARS01031165">
    <property type="protein sequence ID" value="GAG28104.1"/>
    <property type="molecule type" value="Genomic_DNA"/>
</dbReference>